<evidence type="ECO:0000313" key="8">
    <source>
        <dbReference type="Proteomes" id="UP000007110"/>
    </source>
</evidence>
<dbReference type="InterPro" id="IPR006076">
    <property type="entry name" value="FAD-dep_OxRdtase"/>
</dbReference>
<dbReference type="SUPFAM" id="SSF54373">
    <property type="entry name" value="FAD-linked reductases, C-terminal domain"/>
    <property type="match status" value="1"/>
</dbReference>
<keyword evidence="4" id="KW-0274">FAD</keyword>
<comment type="cofactor">
    <cofactor evidence="1">
        <name>FAD</name>
        <dbReference type="ChEBI" id="CHEBI:57692"/>
    </cofactor>
</comment>
<dbReference type="GeneID" id="585207"/>
<dbReference type="AlphaFoldDB" id="A0A7M7NJ99"/>
<protein>
    <recommendedName>
        <fullName evidence="6">FAD dependent oxidoreductase domain-containing protein</fullName>
    </recommendedName>
</protein>
<dbReference type="OMA" id="THECDTI"/>
<dbReference type="Pfam" id="PF01266">
    <property type="entry name" value="DAO"/>
    <property type="match status" value="1"/>
</dbReference>
<evidence type="ECO:0000256" key="5">
    <source>
        <dbReference type="ARBA" id="ARBA00023002"/>
    </source>
</evidence>
<dbReference type="PANTHER" id="PTHR10961:SF7">
    <property type="entry name" value="FAD DEPENDENT OXIDOREDUCTASE DOMAIN-CONTAINING PROTEIN"/>
    <property type="match status" value="1"/>
</dbReference>
<dbReference type="GO" id="GO:0050660">
    <property type="term" value="F:flavin adenine dinucleotide binding"/>
    <property type="evidence" value="ECO:0007669"/>
    <property type="project" value="InterPro"/>
</dbReference>
<organism evidence="7 8">
    <name type="scientific">Strongylocentrotus purpuratus</name>
    <name type="common">Purple sea urchin</name>
    <dbReference type="NCBI Taxonomy" id="7668"/>
    <lineage>
        <taxon>Eukaryota</taxon>
        <taxon>Metazoa</taxon>
        <taxon>Echinodermata</taxon>
        <taxon>Eleutherozoa</taxon>
        <taxon>Echinozoa</taxon>
        <taxon>Echinoidea</taxon>
        <taxon>Euechinoidea</taxon>
        <taxon>Echinacea</taxon>
        <taxon>Camarodonta</taxon>
        <taxon>Echinidea</taxon>
        <taxon>Strongylocentrotidae</taxon>
        <taxon>Strongylocentrotus</taxon>
    </lineage>
</organism>
<dbReference type="GO" id="GO:0008115">
    <property type="term" value="F:sarcosine oxidase activity"/>
    <property type="evidence" value="ECO:0000318"/>
    <property type="project" value="GO_Central"/>
</dbReference>
<evidence type="ECO:0000256" key="4">
    <source>
        <dbReference type="ARBA" id="ARBA00022827"/>
    </source>
</evidence>
<feature type="domain" description="FAD dependent oxidoreductase" evidence="6">
    <location>
        <begin position="24"/>
        <end position="355"/>
    </location>
</feature>
<evidence type="ECO:0000313" key="7">
    <source>
        <dbReference type="EnsemblMetazoa" id="XP_030837451"/>
    </source>
</evidence>
<dbReference type="InterPro" id="IPR036188">
    <property type="entry name" value="FAD/NAD-bd_sf"/>
</dbReference>
<proteinExistence type="inferred from homology"/>
<sequence length="399" mass="44362">MIIQIQKKICNEYNICIIVVVGVLGLEQFNLGHDNGGSQDRTRILRLSYSACEYIPLAKGTKEAWGEAERESGMQLVYTTGGLDIAKRGTPGHECLEKFAKSMTAQNVEFERYEGQSIRKKFPQFLATPKWISLYQKDAGIIDAALANAVHIQLARKHGATILENAAVLRIVKEGNQTKVCTSQGDFLCKKVIVTSGAWTNDVLSSIGLKLPITVTQEQVTYFATPHMNEFTKDRFPVVFLHTGLPAAPYFIPIHGNTGFKTGLDLGGPVITPHTRTFIPDERRRKKERNYVAELCPRALGPTLYTKTCLYALTPDRNYIMDTCEEAGHRDIIVFVGAAHAYKMAPVLGKILSQLAIDGRTTYDISSFTMKRPAISDPSYPPCFKLDVPVKDDILPSYL</sequence>
<dbReference type="Gene3D" id="3.30.9.10">
    <property type="entry name" value="D-Amino Acid Oxidase, subunit A, domain 2"/>
    <property type="match status" value="1"/>
</dbReference>
<evidence type="ECO:0000256" key="2">
    <source>
        <dbReference type="ARBA" id="ARBA00010989"/>
    </source>
</evidence>
<dbReference type="PANTHER" id="PTHR10961">
    <property type="entry name" value="PEROXISOMAL SARCOSINE OXIDASE"/>
    <property type="match status" value="1"/>
</dbReference>
<keyword evidence="3" id="KW-0285">Flavoprotein</keyword>
<dbReference type="RefSeq" id="XP_030837451.1">
    <property type="nucleotide sequence ID" value="XM_030981591.1"/>
</dbReference>
<keyword evidence="5" id="KW-0560">Oxidoreductase</keyword>
<evidence type="ECO:0000256" key="1">
    <source>
        <dbReference type="ARBA" id="ARBA00001974"/>
    </source>
</evidence>
<dbReference type="InterPro" id="IPR045170">
    <property type="entry name" value="MTOX"/>
</dbReference>
<dbReference type="FunFam" id="3.50.50.60:FF:001076">
    <property type="entry name" value="Uncharacterized protein"/>
    <property type="match status" value="1"/>
</dbReference>
<reference evidence="8" key="1">
    <citation type="submission" date="2015-02" db="EMBL/GenBank/DDBJ databases">
        <title>Genome sequencing for Strongylocentrotus purpuratus.</title>
        <authorList>
            <person name="Murali S."/>
            <person name="Liu Y."/>
            <person name="Vee V."/>
            <person name="English A."/>
            <person name="Wang M."/>
            <person name="Skinner E."/>
            <person name="Han Y."/>
            <person name="Muzny D.M."/>
            <person name="Worley K.C."/>
            <person name="Gibbs R.A."/>
        </authorList>
    </citation>
    <scope>NUCLEOTIDE SEQUENCE</scope>
</reference>
<dbReference type="OrthoDB" id="424974at2759"/>
<comment type="similarity">
    <text evidence="2">Belongs to the MSOX/MTOX family.</text>
</comment>
<accession>A0A7M7NJ99</accession>
<evidence type="ECO:0000256" key="3">
    <source>
        <dbReference type="ARBA" id="ARBA00022630"/>
    </source>
</evidence>
<dbReference type="EnsemblMetazoa" id="XM_030981591">
    <property type="protein sequence ID" value="XP_030837451"/>
    <property type="gene ID" value="LOC585207"/>
</dbReference>
<dbReference type="InParanoid" id="A0A7M7NJ99"/>
<dbReference type="KEGG" id="spu:585207"/>
<name>A0A7M7NJ99_STRPU</name>
<keyword evidence="8" id="KW-1185">Reference proteome</keyword>
<dbReference type="Gene3D" id="3.50.50.60">
    <property type="entry name" value="FAD/NAD(P)-binding domain"/>
    <property type="match status" value="1"/>
</dbReference>
<dbReference type="SUPFAM" id="SSF51905">
    <property type="entry name" value="FAD/NAD(P)-binding domain"/>
    <property type="match status" value="1"/>
</dbReference>
<reference evidence="7" key="2">
    <citation type="submission" date="2021-01" db="UniProtKB">
        <authorList>
            <consortium name="EnsemblMetazoa"/>
        </authorList>
    </citation>
    <scope>IDENTIFICATION</scope>
</reference>
<evidence type="ECO:0000259" key="6">
    <source>
        <dbReference type="Pfam" id="PF01266"/>
    </source>
</evidence>
<dbReference type="Proteomes" id="UP000007110">
    <property type="component" value="Unassembled WGS sequence"/>
</dbReference>